<dbReference type="AlphaFoldDB" id="A0A484FUL2"/>
<reference evidence="3" key="2">
    <citation type="journal article" date="2019" name="Mol. Plant Microbe Interact.">
        <title>Genome sequence resources for four phytopathogenic fungi from the Colletotrichum orbiculare species complex.</title>
        <authorList>
            <person name="Gan P."/>
            <person name="Tsushima A."/>
            <person name="Narusaka M."/>
            <person name="Narusaka Y."/>
            <person name="Takano Y."/>
            <person name="Kubo Y."/>
            <person name="Shirasu K."/>
        </authorList>
    </citation>
    <scope>GENOME REANNOTATION</scope>
    <source>
        <strain evidence="3">104-T / ATCC 96160 / CBS 514.97 / LARS 414 / MAFF 240422</strain>
    </source>
</reference>
<proteinExistence type="predicted"/>
<reference evidence="3" key="1">
    <citation type="journal article" date="2013" name="New Phytol.">
        <title>Comparative genomic and transcriptomic analyses reveal the hemibiotrophic stage shift of Colletotrichum fungi.</title>
        <authorList>
            <person name="Gan P."/>
            <person name="Ikeda K."/>
            <person name="Irieda H."/>
            <person name="Narusaka M."/>
            <person name="O'Connell R.J."/>
            <person name="Narusaka Y."/>
            <person name="Takano Y."/>
            <person name="Kubo Y."/>
            <person name="Shirasu K."/>
        </authorList>
    </citation>
    <scope>NUCLEOTIDE SEQUENCE [LARGE SCALE GENOMIC DNA]</scope>
    <source>
        <strain evidence="3">104-T / ATCC 96160 / CBS 514.97 / LARS 414 / MAFF 240422</strain>
    </source>
</reference>
<gene>
    <name evidence="2" type="ORF">Cob_v005909</name>
</gene>
<dbReference type="Proteomes" id="UP000014480">
    <property type="component" value="Unassembled WGS sequence"/>
</dbReference>
<protein>
    <submittedName>
        <fullName evidence="2">Uncharacterized protein</fullName>
    </submittedName>
</protein>
<accession>A0A484FUL2</accession>
<evidence type="ECO:0000256" key="1">
    <source>
        <dbReference type="SAM" id="MobiDB-lite"/>
    </source>
</evidence>
<name>A0A484FUL2_COLOR</name>
<feature type="region of interest" description="Disordered" evidence="1">
    <location>
        <begin position="145"/>
        <end position="172"/>
    </location>
</feature>
<evidence type="ECO:0000313" key="2">
    <source>
        <dbReference type="EMBL" id="TDZ21184.1"/>
    </source>
</evidence>
<comment type="caution">
    <text evidence="2">The sequence shown here is derived from an EMBL/GenBank/DDBJ whole genome shotgun (WGS) entry which is preliminary data.</text>
</comment>
<sequence>MVTPLVGQPVCTSWSDPLTRLCFVDMDVYFLVGNPCDQTIHFAVRTKSPPGHGVNIEASLVHCFYCFTSPLFLSPWKISCKADLPLFSRPDDWTFQLKMAISTPLGCSEQAGVEDEDMSRSLRSRLTGLKLPPMICITCGSSKGGGGAPTHRLPSRPCSGHRVSSPHPNTQSVSSRRIVPGFWYFGRGTTILADKIDWCEALATVADIWRVDYCAILRMNPQDKLQKQPEFLWPGYAASLTKSETCNITGISLLPRRIPESHRRMSSTGLSTIVATPLIFRMDSLRSGCVIILRGVLHGYPGCFQCS</sequence>
<keyword evidence="3" id="KW-1185">Reference proteome</keyword>
<dbReference type="EMBL" id="AMCV02000015">
    <property type="protein sequence ID" value="TDZ21184.1"/>
    <property type="molecule type" value="Genomic_DNA"/>
</dbReference>
<evidence type="ECO:0000313" key="3">
    <source>
        <dbReference type="Proteomes" id="UP000014480"/>
    </source>
</evidence>
<organism evidence="2 3">
    <name type="scientific">Colletotrichum orbiculare (strain 104-T / ATCC 96160 / CBS 514.97 / LARS 414 / MAFF 240422)</name>
    <name type="common">Cucumber anthracnose fungus</name>
    <name type="synonym">Colletotrichum lagenarium</name>
    <dbReference type="NCBI Taxonomy" id="1213857"/>
    <lineage>
        <taxon>Eukaryota</taxon>
        <taxon>Fungi</taxon>
        <taxon>Dikarya</taxon>
        <taxon>Ascomycota</taxon>
        <taxon>Pezizomycotina</taxon>
        <taxon>Sordariomycetes</taxon>
        <taxon>Hypocreomycetidae</taxon>
        <taxon>Glomerellales</taxon>
        <taxon>Glomerellaceae</taxon>
        <taxon>Colletotrichum</taxon>
        <taxon>Colletotrichum orbiculare species complex</taxon>
    </lineage>
</organism>